<accession>A0A099YDV4</accession>
<sequence length="59" mass="7004">MFITKKYGLVSSRSEYIALAHADRICRERHKAENERHKPVKTKTDKKTRYSVKPPMMKL</sequence>
<gene>
    <name evidence="2" type="ORF">LX03_03965</name>
</gene>
<feature type="region of interest" description="Disordered" evidence="1">
    <location>
        <begin position="30"/>
        <end position="59"/>
    </location>
</feature>
<evidence type="ECO:0000313" key="2">
    <source>
        <dbReference type="EMBL" id="KGL67108.1"/>
    </source>
</evidence>
<feature type="compositionally biased region" description="Basic and acidic residues" evidence="1">
    <location>
        <begin position="30"/>
        <end position="48"/>
    </location>
</feature>
<name>A0A099YDV4_LIMMU</name>
<proteinExistence type="predicted"/>
<dbReference type="EMBL" id="JROC01000028">
    <property type="protein sequence ID" value="KGL67108.1"/>
    <property type="molecule type" value="Genomic_DNA"/>
</dbReference>
<organism evidence="2 3">
    <name type="scientific">Limosilactobacillus mucosae</name>
    <name type="common">Lactobacillus mucosae</name>
    <dbReference type="NCBI Taxonomy" id="97478"/>
    <lineage>
        <taxon>Bacteria</taxon>
        <taxon>Bacillati</taxon>
        <taxon>Bacillota</taxon>
        <taxon>Bacilli</taxon>
        <taxon>Lactobacillales</taxon>
        <taxon>Lactobacillaceae</taxon>
        <taxon>Limosilactobacillus</taxon>
    </lineage>
</organism>
<reference evidence="2 3" key="1">
    <citation type="submission" date="2014-09" db="EMBL/GenBank/DDBJ databases">
        <title>Lactobacillus mucosae CRL573 Genome Sequencing.</title>
        <authorList>
            <person name="Bleckwedel J."/>
            <person name="Teran L.C."/>
            <person name="Bonacina J."/>
            <person name="Saavedra L."/>
            <person name="Mozzi F.B."/>
            <person name="Raya R.R."/>
        </authorList>
    </citation>
    <scope>NUCLEOTIDE SEQUENCE [LARGE SCALE GENOMIC DNA]</scope>
    <source>
        <strain evidence="2 3">CRL573</strain>
    </source>
</reference>
<comment type="caution">
    <text evidence="2">The sequence shown here is derived from an EMBL/GenBank/DDBJ whole genome shotgun (WGS) entry which is preliminary data.</text>
</comment>
<evidence type="ECO:0000256" key="1">
    <source>
        <dbReference type="SAM" id="MobiDB-lite"/>
    </source>
</evidence>
<dbReference type="AlphaFoldDB" id="A0A099YDV4"/>
<evidence type="ECO:0000313" key="3">
    <source>
        <dbReference type="Proteomes" id="UP000030001"/>
    </source>
</evidence>
<dbReference type="Proteomes" id="UP000030001">
    <property type="component" value="Unassembled WGS sequence"/>
</dbReference>
<protein>
    <submittedName>
        <fullName evidence="2">Uncharacterized protein</fullName>
    </submittedName>
</protein>